<dbReference type="InterPro" id="IPR054722">
    <property type="entry name" value="PolX-like_BBD"/>
</dbReference>
<evidence type="ECO:0008006" key="13">
    <source>
        <dbReference type="Google" id="ProtNLM"/>
    </source>
</evidence>
<dbReference type="InterPro" id="IPR001584">
    <property type="entry name" value="Integrase_cat-core"/>
</dbReference>
<evidence type="ECO:0000256" key="5">
    <source>
        <dbReference type="PROSITE-ProRule" id="PRU00047"/>
    </source>
</evidence>
<dbReference type="SUPFAM" id="SSF56672">
    <property type="entry name" value="DNA/RNA polymerases"/>
    <property type="match status" value="1"/>
</dbReference>
<keyword evidence="8" id="KW-0732">Signal</keyword>
<keyword evidence="5" id="KW-0862">Zinc</keyword>
<feature type="chain" id="PRO_5043753781" description="Endonuclease" evidence="8">
    <location>
        <begin position="22"/>
        <end position="1408"/>
    </location>
</feature>
<dbReference type="SUPFAM" id="SSF53098">
    <property type="entry name" value="Ribonuclease H-like"/>
    <property type="match status" value="1"/>
</dbReference>
<feature type="region of interest" description="Disordered" evidence="7">
    <location>
        <begin position="287"/>
        <end position="307"/>
    </location>
</feature>
<dbReference type="Pfam" id="PF22936">
    <property type="entry name" value="Pol_BBD"/>
    <property type="match status" value="1"/>
</dbReference>
<feature type="coiled-coil region" evidence="6">
    <location>
        <begin position="150"/>
        <end position="177"/>
    </location>
</feature>
<proteinExistence type="predicted"/>
<dbReference type="Proteomes" id="UP001075354">
    <property type="component" value="Chromosome 1"/>
</dbReference>
<reference evidence="11" key="1">
    <citation type="submission" date="2022-12" db="EMBL/GenBank/DDBJ databases">
        <title>Chromosome-level genome assembly of the bean flower thrips Megalurothrips usitatus.</title>
        <authorList>
            <person name="Ma L."/>
            <person name="Liu Q."/>
            <person name="Li H."/>
            <person name="Cai W."/>
        </authorList>
    </citation>
    <scope>NUCLEOTIDE SEQUENCE</scope>
    <source>
        <strain evidence="11">Cailab_2022a</strain>
    </source>
</reference>
<keyword evidence="4" id="KW-0378">Hydrolase</keyword>
<dbReference type="Pfam" id="PF14223">
    <property type="entry name" value="Retrotran_gag_2"/>
    <property type="match status" value="1"/>
</dbReference>
<keyword evidence="6" id="KW-0175">Coiled coil</keyword>
<protein>
    <recommendedName>
        <fullName evidence="13">Endonuclease</fullName>
    </recommendedName>
</protein>
<keyword evidence="5" id="KW-0863">Zinc-finger</keyword>
<name>A0AAV7Y035_9NEOP</name>
<accession>A0AAV7Y035</accession>
<sequence>MWSSHIRILFASKDLLGLVDGEFTIDEVPPGQEADWKEKDAQAKLYIIQTTAQHIKKHLLPCATSKDMYQKLKRLYEKDSDHQKNLLMEQLYAYKWDNSVSAIDNAGHISNLAYQLNGLGQVVNDVAVMSKIVSMLPSSLDHFSTAWDSVPAAEKTVENLVHRLQREEDKIKLNQAESGPAAFASYSRGSAGRETKNLDYKDRGLNHGKRSRSDKHDHDWQRVKKRRTCYSCGSEKHLQKDCKHCSICKKDNHRPEDCFFRSRFCGICKSHTHYQRDCRYRHKGTKTVRDREHHASRSHSAGRSEERHKKVCFMAGPAEPRVPKLKSSIIKILEKNAENEVSKPSTSVNCRTANVCSEGGEKPCSFVVDSGATGHFTNQLSLLSNVKTSTTKIHLAQHGAAMTSSSYGALHSKIFNLKKVLHVPDLATNLLSASEVANNHGAILLDHEGVKILRKTVHIPEELILLKGGRTPNGLFTVNLPVVTQVKNESVLLAESERQTIINWHRKMGHIGLTNLKKLTSMCNGLNMSDFKNLELICSVCAQAKMCRKPHNTVRQRATRPLQIVHSDVCGPIDPPTFDGKCYFLVVIDDFTHYCEVYLLEKKSEVFEHLKAYIQKSENSHQLKVSKIRCDNGGEYSSLKLKSWCRDKGITLDYTVPRTPQLDGTSERLNRTMLEKIRALLFDSNLAGHLWGEAAYTAAYLSNRSPSSTVTALPAELWTGKRQDLSNIQLFGTVVYARITTYLKKLQSRSQIAVMVGYAPHGYRLWDPETKKVFVSCDVIFTNQLYVQTPSFESEIKLPAYKNKKIPTIELNGDNQQNQFDEIDQNPNGWEADDDENPMGGNDENLVVEDRIEHPDPIPAVEEPVAHNLRNRENLKIPARYKDFELYLCSEGANLKFHDCLTDPKWQAAIRDEIESLNKNKVWAYVNRKKAGTEKIISSRWVFKQKEDGTYKARLVARGFEQSKTTLDYKDTFSPVVDTGNLRLLFALGAILKMNIKSFDVKTAFLNGYLDNPVYMEVPEGFESNGKICELKKALYGLKQAPQRWFARLSTLLKEFGLVSTKGDKCLFKNSTGSLFLAIHVDDGILFGVNLSEMDNLLRLLTAKFEVKINHNPKTYLGMEITRTEQGIMLTQSVYAKRVLEKYNMLDCRPHPTPMEVKRTVLEVGETSNVPKQKSTFPYREAVGSLLYLTCKTRPDLSFSVNFCSKFVENPTDENIADLKRILRYLKGTLKHGIFFQSHRDTNLTVKLQAYCDADYAGSGILGKCKSTSGYVLFCSNGPISWCSRRQAIVAQATSEAEFIAAADCSKEIQYVKALLQELIDSDVPTTLHIDNQSALKMIKAGQLNRKSKHIQVRYYYLSESFDEGLFSLEYCPSDDNKADIFTKPLGTIKYLKLKKHLCRDLVEPDAK</sequence>
<dbReference type="PROSITE" id="PS50158">
    <property type="entry name" value="ZF_CCHC"/>
    <property type="match status" value="1"/>
</dbReference>
<dbReference type="GO" id="GO:0008270">
    <property type="term" value="F:zinc ion binding"/>
    <property type="evidence" value="ECO:0007669"/>
    <property type="project" value="UniProtKB-KW"/>
</dbReference>
<dbReference type="SMART" id="SM00343">
    <property type="entry name" value="ZnF_C2HC"/>
    <property type="match status" value="2"/>
</dbReference>
<dbReference type="PANTHER" id="PTHR42648:SF28">
    <property type="entry name" value="TRANSPOSON-ENCODED PROTEIN WITH RIBONUCLEASE H-LIKE AND RETROVIRUS ZINC FINGER-LIKE DOMAINS"/>
    <property type="match status" value="1"/>
</dbReference>
<evidence type="ECO:0000313" key="11">
    <source>
        <dbReference type="EMBL" id="KAJ1532346.1"/>
    </source>
</evidence>
<evidence type="ECO:0000256" key="4">
    <source>
        <dbReference type="ARBA" id="ARBA00022801"/>
    </source>
</evidence>
<dbReference type="InterPro" id="IPR036397">
    <property type="entry name" value="RNaseH_sf"/>
</dbReference>
<dbReference type="GO" id="GO:0006508">
    <property type="term" value="P:proteolysis"/>
    <property type="evidence" value="ECO:0007669"/>
    <property type="project" value="UniProtKB-KW"/>
</dbReference>
<comment type="caution">
    <text evidence="11">The sequence shown here is derived from an EMBL/GenBank/DDBJ whole genome shotgun (WGS) entry which is preliminary data.</text>
</comment>
<dbReference type="PANTHER" id="PTHR42648">
    <property type="entry name" value="TRANSPOSASE, PUTATIVE-RELATED"/>
    <property type="match status" value="1"/>
</dbReference>
<evidence type="ECO:0000259" key="9">
    <source>
        <dbReference type="PROSITE" id="PS50158"/>
    </source>
</evidence>
<dbReference type="GO" id="GO:0042575">
    <property type="term" value="C:DNA polymerase complex"/>
    <property type="evidence" value="ECO:0007669"/>
    <property type="project" value="UniProtKB-ARBA"/>
</dbReference>
<dbReference type="InterPro" id="IPR001878">
    <property type="entry name" value="Znf_CCHC"/>
</dbReference>
<dbReference type="Pfam" id="PF00665">
    <property type="entry name" value="rve"/>
    <property type="match status" value="1"/>
</dbReference>
<evidence type="ECO:0000256" key="3">
    <source>
        <dbReference type="ARBA" id="ARBA00022750"/>
    </source>
</evidence>
<dbReference type="InterPro" id="IPR013103">
    <property type="entry name" value="RVT_2"/>
</dbReference>
<gene>
    <name evidence="11" type="ORF">ONE63_000950</name>
</gene>
<dbReference type="GO" id="GO:0004190">
    <property type="term" value="F:aspartic-type endopeptidase activity"/>
    <property type="evidence" value="ECO:0007669"/>
    <property type="project" value="UniProtKB-KW"/>
</dbReference>
<dbReference type="Pfam" id="PF13976">
    <property type="entry name" value="gag_pre-integrs"/>
    <property type="match status" value="1"/>
</dbReference>
<dbReference type="PROSITE" id="PS50994">
    <property type="entry name" value="INTEGRASE"/>
    <property type="match status" value="1"/>
</dbReference>
<keyword evidence="1" id="KW-0645">Protease</keyword>
<evidence type="ECO:0000256" key="2">
    <source>
        <dbReference type="ARBA" id="ARBA00022723"/>
    </source>
</evidence>
<evidence type="ECO:0000256" key="1">
    <source>
        <dbReference type="ARBA" id="ARBA00022670"/>
    </source>
</evidence>
<evidence type="ECO:0000313" key="12">
    <source>
        <dbReference type="Proteomes" id="UP001075354"/>
    </source>
</evidence>
<feature type="domain" description="CCHC-type" evidence="9">
    <location>
        <begin position="229"/>
        <end position="243"/>
    </location>
</feature>
<dbReference type="EMBL" id="JAPTSV010000001">
    <property type="protein sequence ID" value="KAJ1532346.1"/>
    <property type="molecule type" value="Genomic_DNA"/>
</dbReference>
<feature type="domain" description="Integrase catalytic" evidence="10">
    <location>
        <begin position="557"/>
        <end position="722"/>
    </location>
</feature>
<dbReference type="CDD" id="cd09272">
    <property type="entry name" value="RNase_HI_RT_Ty1"/>
    <property type="match status" value="1"/>
</dbReference>
<keyword evidence="3" id="KW-0064">Aspartyl protease</keyword>
<dbReference type="InterPro" id="IPR043502">
    <property type="entry name" value="DNA/RNA_pol_sf"/>
</dbReference>
<feature type="region of interest" description="Disordered" evidence="7">
    <location>
        <begin position="183"/>
        <end position="220"/>
    </location>
</feature>
<dbReference type="InterPro" id="IPR039537">
    <property type="entry name" value="Retrotran_Ty1/copia-like"/>
</dbReference>
<dbReference type="InterPro" id="IPR025724">
    <property type="entry name" value="GAG-pre-integrase_dom"/>
</dbReference>
<evidence type="ECO:0000259" key="10">
    <source>
        <dbReference type="PROSITE" id="PS50994"/>
    </source>
</evidence>
<dbReference type="Pfam" id="PF25597">
    <property type="entry name" value="SH3_retrovirus"/>
    <property type="match status" value="1"/>
</dbReference>
<dbReference type="GO" id="GO:0015074">
    <property type="term" value="P:DNA integration"/>
    <property type="evidence" value="ECO:0007669"/>
    <property type="project" value="InterPro"/>
</dbReference>
<dbReference type="GO" id="GO:0003676">
    <property type="term" value="F:nucleic acid binding"/>
    <property type="evidence" value="ECO:0007669"/>
    <property type="project" value="InterPro"/>
</dbReference>
<feature type="signal peptide" evidence="8">
    <location>
        <begin position="1"/>
        <end position="21"/>
    </location>
</feature>
<dbReference type="InterPro" id="IPR057670">
    <property type="entry name" value="SH3_retrovirus"/>
</dbReference>
<organism evidence="11 12">
    <name type="scientific">Megalurothrips usitatus</name>
    <name type="common">bean blossom thrips</name>
    <dbReference type="NCBI Taxonomy" id="439358"/>
    <lineage>
        <taxon>Eukaryota</taxon>
        <taxon>Metazoa</taxon>
        <taxon>Ecdysozoa</taxon>
        <taxon>Arthropoda</taxon>
        <taxon>Hexapoda</taxon>
        <taxon>Insecta</taxon>
        <taxon>Pterygota</taxon>
        <taxon>Neoptera</taxon>
        <taxon>Paraneoptera</taxon>
        <taxon>Thysanoptera</taxon>
        <taxon>Terebrantia</taxon>
        <taxon>Thripoidea</taxon>
        <taxon>Thripidae</taxon>
        <taxon>Megalurothrips</taxon>
    </lineage>
</organism>
<feature type="compositionally biased region" description="Basic and acidic residues" evidence="7">
    <location>
        <begin position="191"/>
        <end position="205"/>
    </location>
</feature>
<evidence type="ECO:0000256" key="7">
    <source>
        <dbReference type="SAM" id="MobiDB-lite"/>
    </source>
</evidence>
<keyword evidence="2" id="KW-0479">Metal-binding</keyword>
<dbReference type="Gene3D" id="3.30.420.10">
    <property type="entry name" value="Ribonuclease H-like superfamily/Ribonuclease H"/>
    <property type="match status" value="1"/>
</dbReference>
<evidence type="ECO:0000256" key="6">
    <source>
        <dbReference type="SAM" id="Coils"/>
    </source>
</evidence>
<evidence type="ECO:0000256" key="8">
    <source>
        <dbReference type="SAM" id="SignalP"/>
    </source>
</evidence>
<dbReference type="GO" id="GO:0071897">
    <property type="term" value="P:DNA biosynthetic process"/>
    <property type="evidence" value="ECO:0007669"/>
    <property type="project" value="UniProtKB-ARBA"/>
</dbReference>
<dbReference type="Pfam" id="PF07727">
    <property type="entry name" value="RVT_2"/>
    <property type="match status" value="1"/>
</dbReference>
<dbReference type="InterPro" id="IPR012337">
    <property type="entry name" value="RNaseH-like_sf"/>
</dbReference>
<keyword evidence="12" id="KW-1185">Reference proteome</keyword>